<evidence type="ECO:0000313" key="3">
    <source>
        <dbReference type="Proteomes" id="UP000823775"/>
    </source>
</evidence>
<accession>A0ABS8TGZ7</accession>
<proteinExistence type="predicted"/>
<dbReference type="Proteomes" id="UP000823775">
    <property type="component" value="Unassembled WGS sequence"/>
</dbReference>
<reference evidence="2 3" key="1">
    <citation type="journal article" date="2021" name="BMC Genomics">
        <title>Datura genome reveals duplications of psychoactive alkaloid biosynthetic genes and high mutation rate following tissue culture.</title>
        <authorList>
            <person name="Rajewski A."/>
            <person name="Carter-House D."/>
            <person name="Stajich J."/>
            <person name="Litt A."/>
        </authorList>
    </citation>
    <scope>NUCLEOTIDE SEQUENCE [LARGE SCALE GENOMIC DNA]</scope>
    <source>
        <strain evidence="2">AR-01</strain>
    </source>
</reference>
<evidence type="ECO:0000313" key="2">
    <source>
        <dbReference type="EMBL" id="MCD7470772.1"/>
    </source>
</evidence>
<feature type="compositionally biased region" description="Polar residues" evidence="1">
    <location>
        <begin position="128"/>
        <end position="140"/>
    </location>
</feature>
<evidence type="ECO:0000256" key="1">
    <source>
        <dbReference type="SAM" id="MobiDB-lite"/>
    </source>
</evidence>
<comment type="caution">
    <text evidence="2">The sequence shown here is derived from an EMBL/GenBank/DDBJ whole genome shotgun (WGS) entry which is preliminary data.</text>
</comment>
<feature type="region of interest" description="Disordered" evidence="1">
    <location>
        <begin position="111"/>
        <end position="140"/>
    </location>
</feature>
<sequence>MSLSLLRHTVYFSSVPLPIRFISFTAMPKARKNPFVQNPGSEVDGVVPKNRGRRRRVEMIAKEVKTESPDEKFLSHPEIEDFANKSDNIYSQSIQPPANWERVIEGIRRMRSSEHAPVDSIDPAEGMTSLQPKVHTSLQT</sequence>
<protein>
    <submittedName>
        <fullName evidence="2">Uncharacterized protein</fullName>
    </submittedName>
</protein>
<dbReference type="EMBL" id="JACEIK010001606">
    <property type="protein sequence ID" value="MCD7470772.1"/>
    <property type="molecule type" value="Genomic_DNA"/>
</dbReference>
<gene>
    <name evidence="2" type="ORF">HAX54_010882</name>
</gene>
<name>A0ABS8TGZ7_DATST</name>
<organism evidence="2 3">
    <name type="scientific">Datura stramonium</name>
    <name type="common">Jimsonweed</name>
    <name type="synonym">Common thornapple</name>
    <dbReference type="NCBI Taxonomy" id="4076"/>
    <lineage>
        <taxon>Eukaryota</taxon>
        <taxon>Viridiplantae</taxon>
        <taxon>Streptophyta</taxon>
        <taxon>Embryophyta</taxon>
        <taxon>Tracheophyta</taxon>
        <taxon>Spermatophyta</taxon>
        <taxon>Magnoliopsida</taxon>
        <taxon>eudicotyledons</taxon>
        <taxon>Gunneridae</taxon>
        <taxon>Pentapetalae</taxon>
        <taxon>asterids</taxon>
        <taxon>lamiids</taxon>
        <taxon>Solanales</taxon>
        <taxon>Solanaceae</taxon>
        <taxon>Solanoideae</taxon>
        <taxon>Datureae</taxon>
        <taxon>Datura</taxon>
    </lineage>
</organism>
<keyword evidence="3" id="KW-1185">Reference proteome</keyword>